<dbReference type="EMBL" id="FOGG01000018">
    <property type="protein sequence ID" value="SER85045.1"/>
    <property type="molecule type" value="Genomic_DNA"/>
</dbReference>
<dbReference type="OrthoDB" id="9814867at2"/>
<dbReference type="PANTHER" id="PTHR46323">
    <property type="entry name" value="BETA-GALACTOSIDASE"/>
    <property type="match status" value="1"/>
</dbReference>
<dbReference type="SUPFAM" id="SSF51445">
    <property type="entry name" value="(Trans)glycosidases"/>
    <property type="match status" value="1"/>
</dbReference>
<comment type="catalytic activity">
    <reaction evidence="1">
        <text>Hydrolysis of terminal non-reducing beta-D-galactose residues in beta-D-galactosides.</text>
        <dbReference type="EC" id="3.2.1.23"/>
    </reaction>
</comment>
<dbReference type="InterPro" id="IPR017853">
    <property type="entry name" value="GH"/>
</dbReference>
<accession>A0A1H9SK33</accession>
<dbReference type="GO" id="GO:0004565">
    <property type="term" value="F:beta-galactosidase activity"/>
    <property type="evidence" value="ECO:0007669"/>
    <property type="project" value="UniProtKB-EC"/>
</dbReference>
<keyword evidence="5" id="KW-0326">Glycosidase</keyword>
<gene>
    <name evidence="9" type="ORF">SAMN04488023_11851</name>
</gene>
<name>A0A1H9SK33_9SPHI</name>
<dbReference type="InterPro" id="IPR006103">
    <property type="entry name" value="Glyco_hydro_2_cat"/>
</dbReference>
<proteinExistence type="inferred from homology"/>
<dbReference type="InterPro" id="IPR008979">
    <property type="entry name" value="Galactose-bd-like_sf"/>
</dbReference>
<evidence type="ECO:0000313" key="10">
    <source>
        <dbReference type="Proteomes" id="UP000199572"/>
    </source>
</evidence>
<dbReference type="SUPFAM" id="SSF49785">
    <property type="entry name" value="Galactose-binding domain-like"/>
    <property type="match status" value="1"/>
</dbReference>
<dbReference type="InterPro" id="IPR013783">
    <property type="entry name" value="Ig-like_fold"/>
</dbReference>
<evidence type="ECO:0000259" key="7">
    <source>
        <dbReference type="Pfam" id="PF00703"/>
    </source>
</evidence>
<keyword evidence="6" id="KW-0732">Signal</keyword>
<dbReference type="Gene3D" id="2.60.40.10">
    <property type="entry name" value="Immunoglobulins"/>
    <property type="match status" value="1"/>
</dbReference>
<feature type="signal peptide" evidence="6">
    <location>
        <begin position="1"/>
        <end position="22"/>
    </location>
</feature>
<dbReference type="Pfam" id="PF02836">
    <property type="entry name" value="Glyco_hydro_2_C"/>
    <property type="match status" value="1"/>
</dbReference>
<evidence type="ECO:0000256" key="6">
    <source>
        <dbReference type="SAM" id="SignalP"/>
    </source>
</evidence>
<dbReference type="EC" id="3.2.1.23" evidence="3"/>
<dbReference type="InterPro" id="IPR050347">
    <property type="entry name" value="Bact_Beta-galactosidase"/>
</dbReference>
<dbReference type="PROSITE" id="PS51257">
    <property type="entry name" value="PROKAR_LIPOPROTEIN"/>
    <property type="match status" value="1"/>
</dbReference>
<keyword evidence="4 9" id="KW-0378">Hydrolase</keyword>
<dbReference type="Gene3D" id="3.20.20.80">
    <property type="entry name" value="Glycosidases"/>
    <property type="match status" value="1"/>
</dbReference>
<feature type="domain" description="Glycoside hydrolase family 2 immunoglobulin-like beta-sandwich" evidence="7">
    <location>
        <begin position="226"/>
        <end position="334"/>
    </location>
</feature>
<dbReference type="Proteomes" id="UP000199572">
    <property type="component" value="Unassembled WGS sequence"/>
</dbReference>
<evidence type="ECO:0000256" key="1">
    <source>
        <dbReference type="ARBA" id="ARBA00001412"/>
    </source>
</evidence>
<protein>
    <recommendedName>
        <fullName evidence="3">beta-galactosidase</fullName>
        <ecNumber evidence="3">3.2.1.23</ecNumber>
    </recommendedName>
</protein>
<feature type="chain" id="PRO_5011703763" description="beta-galactosidase" evidence="6">
    <location>
        <begin position="23"/>
        <end position="958"/>
    </location>
</feature>
<dbReference type="RefSeq" id="WP_090885669.1">
    <property type="nucleotide sequence ID" value="NZ_FOGG01000018.1"/>
</dbReference>
<organism evidence="9 10">
    <name type="scientific">Pedobacter rhizosphaerae</name>
    <dbReference type="NCBI Taxonomy" id="390241"/>
    <lineage>
        <taxon>Bacteria</taxon>
        <taxon>Pseudomonadati</taxon>
        <taxon>Bacteroidota</taxon>
        <taxon>Sphingobacteriia</taxon>
        <taxon>Sphingobacteriales</taxon>
        <taxon>Sphingobacteriaceae</taxon>
        <taxon>Pedobacter</taxon>
    </lineage>
</organism>
<evidence type="ECO:0000259" key="8">
    <source>
        <dbReference type="Pfam" id="PF02836"/>
    </source>
</evidence>
<evidence type="ECO:0000256" key="5">
    <source>
        <dbReference type="ARBA" id="ARBA00023295"/>
    </source>
</evidence>
<reference evidence="9 10" key="1">
    <citation type="submission" date="2016-10" db="EMBL/GenBank/DDBJ databases">
        <authorList>
            <person name="de Groot N.N."/>
        </authorList>
    </citation>
    <scope>NUCLEOTIDE SEQUENCE [LARGE SCALE GENOMIC DNA]</scope>
    <source>
        <strain evidence="9 10">DSM 18610</strain>
    </source>
</reference>
<evidence type="ECO:0000313" key="9">
    <source>
        <dbReference type="EMBL" id="SER85045.1"/>
    </source>
</evidence>
<dbReference type="AlphaFoldDB" id="A0A1H9SK33"/>
<dbReference type="GO" id="GO:0009341">
    <property type="term" value="C:beta-galactosidase complex"/>
    <property type="evidence" value="ECO:0007669"/>
    <property type="project" value="TreeGrafter"/>
</dbReference>
<dbReference type="InterPro" id="IPR006102">
    <property type="entry name" value="Ig-like_GH2"/>
</dbReference>
<evidence type="ECO:0000256" key="4">
    <source>
        <dbReference type="ARBA" id="ARBA00022801"/>
    </source>
</evidence>
<dbReference type="PANTHER" id="PTHR46323:SF2">
    <property type="entry name" value="BETA-GALACTOSIDASE"/>
    <property type="match status" value="1"/>
</dbReference>
<keyword evidence="10" id="KW-1185">Reference proteome</keyword>
<feature type="domain" description="Glycoside hydrolase family 2 catalytic" evidence="8">
    <location>
        <begin position="339"/>
        <end position="487"/>
    </location>
</feature>
<sequence length="958" mass="108415">MRKLLFHLFLVILLFFSCKPSGNNHTIKIIDLSGEWLFREDRGNIGENEKWYQLVASDKVILPGSMSTNGKGDEVSLKTRWIGSIFDSAYFFKPEYARYRQKDNIKIPFGLQPNKHYTGVSWYQREIDILDLWKGKRLQLILERPHWQTKVWLDDQLMGSENSLSTPHVFTFGKDIKPGKHRLSVRIDNGLHTVDPGQNAHSVTDHTQTNWNGIVGQILIRPIAEVAIENIQIYPNTQTKKVKVKICLNNLLENQKLCKVKIQASQVAGGKYVFTPVEWNQVIKGNRVVLEREYDMSSEVKLWDEFAPNVYALNISISSGGTELANSVENFGFRSIKTNQRALLLNNRRLSLRGTVDCAIFPLTGYPPTDRTSWDKIFKKIKSYGMNHVRFHSWCPPEAAFDAADAAGFYLQIECASWANWGSSLGDGQPIDKYIYEEGRKIINAYGNHPSFVMLTYGNEPKRTEFMIPYLKQLVKYWKSQDDRRIYTSGAGRPVIEENDYHNIPDPRIQHAPIGLKSIINGNSPSTDYDWHEIINAQNKPVIAHEMGQWCVYPDFSEVKKYTGILKARNFEIFADRLKEHGLSHLADSFLLASGKLQVLCYKADVEAALRTPEMGGFQLLGLQDFPGQGTAIIGVLNSFYEDKPYITAKNFSKFCNPVVPLARFPKLNILNNQVLDVPVEVSNFGENIIADAIPKWKITNVRGEVLFKGNLRKQTIGVGKLVSLGAIRQSLHTIKNAQKLILSIQVGNQENNYDFFVYPAKLPEPKDHILVTQMLDAKARKVLNAGGNVLLTFAKGTIAPAKGGDISVGFSSIFWNTAWTKGAPPHTLGILCDPKHPALANFPADFHSNWQWWDAMSHSDAIILDAVAKNIKPIARIIDDWVTARSLGLIFEARVGKGRIMVTGLDLLSNANNRPEARQLMFSLRRYMESKDFNPKQVIALEKIEGLLNEEKQLSRN</sequence>
<dbReference type="Pfam" id="PF00703">
    <property type="entry name" value="Glyco_hydro_2"/>
    <property type="match status" value="1"/>
</dbReference>
<dbReference type="GO" id="GO:0005990">
    <property type="term" value="P:lactose catabolic process"/>
    <property type="evidence" value="ECO:0007669"/>
    <property type="project" value="TreeGrafter"/>
</dbReference>
<comment type="similarity">
    <text evidence="2">Belongs to the glycosyl hydrolase 2 family.</text>
</comment>
<dbReference type="STRING" id="390241.SAMN04488023_11851"/>
<evidence type="ECO:0000256" key="2">
    <source>
        <dbReference type="ARBA" id="ARBA00007401"/>
    </source>
</evidence>
<dbReference type="Gene3D" id="2.60.120.260">
    <property type="entry name" value="Galactose-binding domain-like"/>
    <property type="match status" value="1"/>
</dbReference>
<evidence type="ECO:0000256" key="3">
    <source>
        <dbReference type="ARBA" id="ARBA00012756"/>
    </source>
</evidence>